<gene>
    <name evidence="1" type="ORF">Ahy_Scaffold1g106956</name>
</gene>
<organism evidence="1 2">
    <name type="scientific">Arachis hypogaea</name>
    <name type="common">Peanut</name>
    <dbReference type="NCBI Taxonomy" id="3818"/>
    <lineage>
        <taxon>Eukaryota</taxon>
        <taxon>Viridiplantae</taxon>
        <taxon>Streptophyta</taxon>
        <taxon>Embryophyta</taxon>
        <taxon>Tracheophyta</taxon>
        <taxon>Spermatophyta</taxon>
        <taxon>Magnoliopsida</taxon>
        <taxon>eudicotyledons</taxon>
        <taxon>Gunneridae</taxon>
        <taxon>Pentapetalae</taxon>
        <taxon>rosids</taxon>
        <taxon>fabids</taxon>
        <taxon>Fabales</taxon>
        <taxon>Fabaceae</taxon>
        <taxon>Papilionoideae</taxon>
        <taxon>50 kb inversion clade</taxon>
        <taxon>dalbergioids sensu lato</taxon>
        <taxon>Dalbergieae</taxon>
        <taxon>Pterocarpus clade</taxon>
        <taxon>Arachis</taxon>
    </lineage>
</organism>
<evidence type="ECO:0000313" key="1">
    <source>
        <dbReference type="EMBL" id="RYQ80776.1"/>
    </source>
</evidence>
<dbReference type="InterPro" id="IPR043459">
    <property type="entry name" value="NFD6/NOXY2-like"/>
</dbReference>
<dbReference type="Proteomes" id="UP000289738">
    <property type="component" value="Unassembled WGS sequence"/>
</dbReference>
<dbReference type="PANTHER" id="PTHR33156:SF69">
    <property type="match status" value="1"/>
</dbReference>
<sequence length="117" mass="13031">MAWRCGSLSRSLISATRTIPSRSSVPRIHRPSSSPSLRRPLFTLPRNVGALGCTQSLMPLHSVNAAARFTSHISVESRACCELSQGTYYSLHSYIAIYLVIQLLQKVFMFFCSCVLH</sequence>
<dbReference type="STRING" id="3818.A0A444WTH1"/>
<proteinExistence type="predicted"/>
<dbReference type="AlphaFoldDB" id="A0A444WTH1"/>
<protein>
    <submittedName>
        <fullName evidence="1">Uncharacterized protein</fullName>
    </submittedName>
</protein>
<dbReference type="EMBL" id="SDMP01000021">
    <property type="protein sequence ID" value="RYQ80776.1"/>
    <property type="molecule type" value="Genomic_DNA"/>
</dbReference>
<comment type="caution">
    <text evidence="1">The sequence shown here is derived from an EMBL/GenBank/DDBJ whole genome shotgun (WGS) entry which is preliminary data.</text>
</comment>
<evidence type="ECO:0000313" key="2">
    <source>
        <dbReference type="Proteomes" id="UP000289738"/>
    </source>
</evidence>
<name>A0A444WTH1_ARAHY</name>
<dbReference type="PANTHER" id="PTHR33156">
    <property type="entry name" value="OS02G0230000 PROTEIN"/>
    <property type="match status" value="1"/>
</dbReference>
<keyword evidence="2" id="KW-1185">Reference proteome</keyword>
<reference evidence="1 2" key="1">
    <citation type="submission" date="2019-01" db="EMBL/GenBank/DDBJ databases">
        <title>Sequencing of cultivated peanut Arachis hypogaea provides insights into genome evolution and oil improvement.</title>
        <authorList>
            <person name="Chen X."/>
        </authorList>
    </citation>
    <scope>NUCLEOTIDE SEQUENCE [LARGE SCALE GENOMIC DNA]</scope>
    <source>
        <strain evidence="2">cv. Fuhuasheng</strain>
        <tissue evidence="1">Leaves</tissue>
    </source>
</reference>
<accession>A0A444WTH1</accession>